<dbReference type="Pfam" id="PF08308">
    <property type="entry name" value="PEGA"/>
    <property type="match status" value="1"/>
</dbReference>
<dbReference type="EMBL" id="CP000698">
    <property type="protein sequence ID" value="ABQ28146.1"/>
    <property type="molecule type" value="Genomic_DNA"/>
</dbReference>
<keyword evidence="3" id="KW-1185">Reference proteome</keyword>
<evidence type="ECO:0000259" key="1">
    <source>
        <dbReference type="Pfam" id="PF08308"/>
    </source>
</evidence>
<dbReference type="KEGG" id="gur:Gura_4002"/>
<gene>
    <name evidence="2" type="ordered locus">Gura_4002</name>
</gene>
<sequence>MINIRSLIVLSLFLFLAGCGTYSSFTVKSAPSGADILVDGTVMGKTPATIKVPFPENNQLVREKKIVSVKLKGYKEAKEILCYEGDTGKLLNFELVAEPGSDVTAQVTAPHAELEKKAALEAGIK</sequence>
<dbReference type="HOGENOM" id="CLU_1989467_0_0_7"/>
<proteinExistence type="predicted"/>
<feature type="domain" description="PEGA" evidence="1">
    <location>
        <begin position="24"/>
        <end position="53"/>
    </location>
</feature>
<dbReference type="STRING" id="351605.Gura_4002"/>
<dbReference type="InterPro" id="IPR013229">
    <property type="entry name" value="PEGA"/>
</dbReference>
<dbReference type="AlphaFoldDB" id="A5G8M8"/>
<evidence type="ECO:0000313" key="2">
    <source>
        <dbReference type="EMBL" id="ABQ28146.1"/>
    </source>
</evidence>
<dbReference type="OrthoDB" id="9768004at2"/>
<dbReference type="Proteomes" id="UP000006695">
    <property type="component" value="Chromosome"/>
</dbReference>
<dbReference type="RefSeq" id="WP_011940783.1">
    <property type="nucleotide sequence ID" value="NC_009483.1"/>
</dbReference>
<organism evidence="2 3">
    <name type="scientific">Geotalea uraniireducens (strain Rf4)</name>
    <name type="common">Geobacter uraniireducens</name>
    <dbReference type="NCBI Taxonomy" id="351605"/>
    <lineage>
        <taxon>Bacteria</taxon>
        <taxon>Pseudomonadati</taxon>
        <taxon>Thermodesulfobacteriota</taxon>
        <taxon>Desulfuromonadia</taxon>
        <taxon>Geobacterales</taxon>
        <taxon>Geobacteraceae</taxon>
        <taxon>Geotalea</taxon>
    </lineage>
</organism>
<evidence type="ECO:0000313" key="3">
    <source>
        <dbReference type="Proteomes" id="UP000006695"/>
    </source>
</evidence>
<name>A5G8M8_GEOUR</name>
<protein>
    <recommendedName>
        <fullName evidence="1">PEGA domain-containing protein</fullName>
    </recommendedName>
</protein>
<reference evidence="2 3" key="1">
    <citation type="submission" date="2007-05" db="EMBL/GenBank/DDBJ databases">
        <title>Complete sequence of Geobacter uraniireducens Rf4.</title>
        <authorList>
            <consortium name="US DOE Joint Genome Institute"/>
            <person name="Copeland A."/>
            <person name="Lucas S."/>
            <person name="Lapidus A."/>
            <person name="Barry K."/>
            <person name="Detter J.C."/>
            <person name="Glavina del Rio T."/>
            <person name="Hammon N."/>
            <person name="Israni S."/>
            <person name="Dalin E."/>
            <person name="Tice H."/>
            <person name="Pitluck S."/>
            <person name="Chertkov O."/>
            <person name="Brettin T."/>
            <person name="Bruce D."/>
            <person name="Han C."/>
            <person name="Schmutz J."/>
            <person name="Larimer F."/>
            <person name="Land M."/>
            <person name="Hauser L."/>
            <person name="Kyrpides N."/>
            <person name="Mikhailova N."/>
            <person name="Shelobolina E."/>
            <person name="Aklujkar M."/>
            <person name="Lovley D."/>
            <person name="Richardson P."/>
        </authorList>
    </citation>
    <scope>NUCLEOTIDE SEQUENCE [LARGE SCALE GENOMIC DNA]</scope>
    <source>
        <strain evidence="2 3">Rf4</strain>
    </source>
</reference>
<dbReference type="PROSITE" id="PS51257">
    <property type="entry name" value="PROKAR_LIPOPROTEIN"/>
    <property type="match status" value="1"/>
</dbReference>
<accession>A5G8M8</accession>